<reference evidence="1" key="2">
    <citation type="submission" date="2023-05" db="EMBL/GenBank/DDBJ databases">
        <authorList>
            <consortium name="Lawrence Berkeley National Laboratory"/>
            <person name="Steindorff A."/>
            <person name="Hensen N."/>
            <person name="Bonometti L."/>
            <person name="Westerberg I."/>
            <person name="Brannstrom I.O."/>
            <person name="Guillou S."/>
            <person name="Cros-Aarteil S."/>
            <person name="Calhoun S."/>
            <person name="Haridas S."/>
            <person name="Kuo A."/>
            <person name="Mondo S."/>
            <person name="Pangilinan J."/>
            <person name="Riley R."/>
            <person name="Labutti K."/>
            <person name="Andreopoulos B."/>
            <person name="Lipzen A."/>
            <person name="Chen C."/>
            <person name="Yanf M."/>
            <person name="Daum C."/>
            <person name="Ng V."/>
            <person name="Clum A."/>
            <person name="Ohm R."/>
            <person name="Martin F."/>
            <person name="Silar P."/>
            <person name="Natvig D."/>
            <person name="Lalanne C."/>
            <person name="Gautier V."/>
            <person name="Ament-Velasquez S.L."/>
            <person name="Kruys A."/>
            <person name="Hutchinson M.I."/>
            <person name="Powell A.J."/>
            <person name="Barry K."/>
            <person name="Miller A.N."/>
            <person name="Grigoriev I.V."/>
            <person name="Debuchy R."/>
            <person name="Gladieux P."/>
            <person name="Thoren M.H."/>
            <person name="Johannesson H."/>
        </authorList>
    </citation>
    <scope>NUCLEOTIDE SEQUENCE</scope>
    <source>
        <strain evidence="1">CBS 508.74</strain>
    </source>
</reference>
<dbReference type="AlphaFoldDB" id="A0AAN6TCW5"/>
<protein>
    <submittedName>
        <fullName evidence="1">Uncharacterized protein</fullName>
    </submittedName>
</protein>
<sequence length="57" mass="5819">MSAIGCMTRGALGQHHLALSSVTLQLLGPALALAVTLIASNNNSQRYGLALPSRTAS</sequence>
<keyword evidence="2" id="KW-1185">Reference proteome</keyword>
<evidence type="ECO:0000313" key="2">
    <source>
        <dbReference type="Proteomes" id="UP001302812"/>
    </source>
</evidence>
<dbReference type="EMBL" id="MU853343">
    <property type="protein sequence ID" value="KAK4112092.1"/>
    <property type="molecule type" value="Genomic_DNA"/>
</dbReference>
<comment type="caution">
    <text evidence="1">The sequence shown here is derived from an EMBL/GenBank/DDBJ whole genome shotgun (WGS) entry which is preliminary data.</text>
</comment>
<evidence type="ECO:0000313" key="1">
    <source>
        <dbReference type="EMBL" id="KAK4112092.1"/>
    </source>
</evidence>
<proteinExistence type="predicted"/>
<name>A0AAN6TCW5_9PEZI</name>
<dbReference type="RefSeq" id="XP_064669662.1">
    <property type="nucleotide sequence ID" value="XM_064808503.1"/>
</dbReference>
<gene>
    <name evidence="1" type="ORF">N656DRAFT_108500</name>
</gene>
<dbReference type="Proteomes" id="UP001302812">
    <property type="component" value="Unassembled WGS sequence"/>
</dbReference>
<dbReference type="GeneID" id="89932626"/>
<accession>A0AAN6TCW5</accession>
<reference evidence="1" key="1">
    <citation type="journal article" date="2023" name="Mol. Phylogenet. Evol.">
        <title>Genome-scale phylogeny and comparative genomics of the fungal order Sordariales.</title>
        <authorList>
            <person name="Hensen N."/>
            <person name="Bonometti L."/>
            <person name="Westerberg I."/>
            <person name="Brannstrom I.O."/>
            <person name="Guillou S."/>
            <person name="Cros-Aarteil S."/>
            <person name="Calhoun S."/>
            <person name="Haridas S."/>
            <person name="Kuo A."/>
            <person name="Mondo S."/>
            <person name="Pangilinan J."/>
            <person name="Riley R."/>
            <person name="LaButti K."/>
            <person name="Andreopoulos B."/>
            <person name="Lipzen A."/>
            <person name="Chen C."/>
            <person name="Yan M."/>
            <person name="Daum C."/>
            <person name="Ng V."/>
            <person name="Clum A."/>
            <person name="Steindorff A."/>
            <person name="Ohm R.A."/>
            <person name="Martin F."/>
            <person name="Silar P."/>
            <person name="Natvig D.O."/>
            <person name="Lalanne C."/>
            <person name="Gautier V."/>
            <person name="Ament-Velasquez S.L."/>
            <person name="Kruys A."/>
            <person name="Hutchinson M.I."/>
            <person name="Powell A.J."/>
            <person name="Barry K."/>
            <person name="Miller A.N."/>
            <person name="Grigoriev I.V."/>
            <person name="Debuchy R."/>
            <person name="Gladieux P."/>
            <person name="Hiltunen Thoren M."/>
            <person name="Johannesson H."/>
        </authorList>
    </citation>
    <scope>NUCLEOTIDE SEQUENCE</scope>
    <source>
        <strain evidence="1">CBS 508.74</strain>
    </source>
</reference>
<organism evidence="1 2">
    <name type="scientific">Canariomyces notabilis</name>
    <dbReference type="NCBI Taxonomy" id="2074819"/>
    <lineage>
        <taxon>Eukaryota</taxon>
        <taxon>Fungi</taxon>
        <taxon>Dikarya</taxon>
        <taxon>Ascomycota</taxon>
        <taxon>Pezizomycotina</taxon>
        <taxon>Sordariomycetes</taxon>
        <taxon>Sordariomycetidae</taxon>
        <taxon>Sordariales</taxon>
        <taxon>Chaetomiaceae</taxon>
        <taxon>Canariomyces</taxon>
    </lineage>
</organism>